<protein>
    <submittedName>
        <fullName evidence="1">Uncharacterized protein</fullName>
    </submittedName>
</protein>
<dbReference type="KEGG" id="bhl:Bache_2388"/>
<dbReference type="eggNOG" id="ENOG5030XS7">
    <property type="taxonomic scope" value="Bacteria"/>
</dbReference>
<sequence length="227" mass="26403">MNKNDEWLAIPGFPRYKINRNNGAVISTCRGKIQYISTKRNAVTMSTEVGLRVRSTPARVLYSSIHGINIRDIPSKAVIRMNEAGEPELISRERLNRDIIDILRSSTPRVDVLQEYKKSIEFIELVLSCYKSGDFAPIVSKIQNMKGLVTNYVKKRFLLSDEYSLDMVWYAVSELALDDIVNKKRMIPMLEYYLKAISRSYVAKKRLYLRREKSIDDPNDYTMDIYR</sequence>
<dbReference type="AlphaFoldDB" id="E6SU82"/>
<dbReference type="Proteomes" id="UP000008630">
    <property type="component" value="Chromosome"/>
</dbReference>
<proteinExistence type="predicted"/>
<dbReference type="HOGENOM" id="CLU_1217861_0_0_10"/>
<dbReference type="PATRIC" id="fig|693979.3.peg.2502"/>
<dbReference type="STRING" id="693979.Bache_2388"/>
<reference evidence="1 2" key="2">
    <citation type="journal article" date="2011" name="Stand. Genomic Sci.">
        <title>Complete genome sequence of Bacteroides helcogenes type strain (P 36-108).</title>
        <authorList>
            <person name="Pati A."/>
            <person name="Gronow S."/>
            <person name="Zeytun A."/>
            <person name="Lapidus A."/>
            <person name="Nolan M."/>
            <person name="Hammon N."/>
            <person name="Deshpande S."/>
            <person name="Cheng J.F."/>
            <person name="Tapia R."/>
            <person name="Han C."/>
            <person name="Goodwin L."/>
            <person name="Pitluck S."/>
            <person name="Liolios K."/>
            <person name="Pagani I."/>
            <person name="Ivanova N."/>
            <person name="Mavromatis K."/>
            <person name="Chen A."/>
            <person name="Palaniappan K."/>
            <person name="Land M."/>
            <person name="Hauser L."/>
            <person name="Chang Y.J."/>
            <person name="Jeffries C.D."/>
            <person name="Detter J.C."/>
            <person name="Brambilla E."/>
            <person name="Rohde M."/>
            <person name="Goker M."/>
            <person name="Woyke T."/>
            <person name="Bristow J."/>
            <person name="Eisen J.A."/>
            <person name="Markowitz V."/>
            <person name="Hugenholtz P."/>
            <person name="Kyrpides N.C."/>
            <person name="Klenk H.P."/>
            <person name="Lucas S."/>
        </authorList>
    </citation>
    <scope>NUCLEOTIDE SEQUENCE [LARGE SCALE GENOMIC DNA]</scope>
    <source>
        <strain evidence="2">ATCC 35417 / DSM 20613 / JCM 6297 / CCUG 15421 / P 36-108</strain>
    </source>
</reference>
<evidence type="ECO:0000313" key="2">
    <source>
        <dbReference type="Proteomes" id="UP000008630"/>
    </source>
</evidence>
<gene>
    <name evidence="1" type="ordered locus">Bache_2388</name>
</gene>
<keyword evidence="2" id="KW-1185">Reference proteome</keyword>
<dbReference type="EMBL" id="CP002352">
    <property type="protein sequence ID" value="ADV44355.1"/>
    <property type="molecule type" value="Genomic_DNA"/>
</dbReference>
<accession>E6SU82</accession>
<evidence type="ECO:0000313" key="1">
    <source>
        <dbReference type="EMBL" id="ADV44355.1"/>
    </source>
</evidence>
<name>E6SU82_BACT6</name>
<organism evidence="1 2">
    <name type="scientific">Bacteroides helcogenes (strain ATCC 35417 / DSM 20613 / JCM 6297 / CCUG 15421 / P 36-108)</name>
    <dbReference type="NCBI Taxonomy" id="693979"/>
    <lineage>
        <taxon>Bacteria</taxon>
        <taxon>Pseudomonadati</taxon>
        <taxon>Bacteroidota</taxon>
        <taxon>Bacteroidia</taxon>
        <taxon>Bacteroidales</taxon>
        <taxon>Bacteroidaceae</taxon>
        <taxon>Bacteroides</taxon>
    </lineage>
</organism>
<reference key="1">
    <citation type="submission" date="2010-11" db="EMBL/GenBank/DDBJ databases">
        <title>The complete genome of Bacteroides helcogenes P 36-108.</title>
        <authorList>
            <consortium name="US DOE Joint Genome Institute (JGI-PGF)"/>
            <person name="Lucas S."/>
            <person name="Copeland A."/>
            <person name="Lapidus A."/>
            <person name="Bruce D."/>
            <person name="Goodwin L."/>
            <person name="Pitluck S."/>
            <person name="Kyrpides N."/>
            <person name="Mavromatis K."/>
            <person name="Ivanova N."/>
            <person name="Zeytun A."/>
            <person name="Brettin T."/>
            <person name="Detter J.C."/>
            <person name="Tapia R."/>
            <person name="Han C."/>
            <person name="Land M."/>
            <person name="Hauser L."/>
            <person name="Markowitz V."/>
            <person name="Cheng J.-F."/>
            <person name="Hugenholtz P."/>
            <person name="Woyke T."/>
            <person name="Wu D."/>
            <person name="Gronow S."/>
            <person name="Wellnitz S."/>
            <person name="Brambilla E."/>
            <person name="Klenk H.-P."/>
            <person name="Eisen J.A."/>
        </authorList>
    </citation>
    <scope>NUCLEOTIDE SEQUENCE</scope>
    <source>
        <strain>P 36-108</strain>
    </source>
</reference>